<dbReference type="InterPro" id="IPR005471">
    <property type="entry name" value="Tscrpt_reg_IclR_N"/>
</dbReference>
<evidence type="ECO:0000313" key="3">
    <source>
        <dbReference type="Proteomes" id="UP000001488"/>
    </source>
</evidence>
<dbReference type="STRING" id="593117.TGAM_1508"/>
<evidence type="ECO:0000313" key="2">
    <source>
        <dbReference type="EMBL" id="ACS34010.1"/>
    </source>
</evidence>
<dbReference type="PaxDb" id="593117-TGAM_1508"/>
<dbReference type="HOGENOM" id="CLU_1444745_0_0_2"/>
<protein>
    <recommendedName>
        <fullName evidence="1">HTH iclR-type domain-containing protein</fullName>
    </recommendedName>
</protein>
<gene>
    <name evidence="2" type="ordered locus">TGAM_1508</name>
</gene>
<dbReference type="GO" id="GO:0006355">
    <property type="term" value="P:regulation of DNA-templated transcription"/>
    <property type="evidence" value="ECO:0007669"/>
    <property type="project" value="InterPro"/>
</dbReference>
<dbReference type="Gene3D" id="1.10.10.10">
    <property type="entry name" value="Winged helix-like DNA-binding domain superfamily/Winged helix DNA-binding domain"/>
    <property type="match status" value="1"/>
</dbReference>
<dbReference type="Proteomes" id="UP000001488">
    <property type="component" value="Chromosome"/>
</dbReference>
<proteinExistence type="predicted"/>
<evidence type="ECO:0000259" key="1">
    <source>
        <dbReference type="Pfam" id="PF09339"/>
    </source>
</evidence>
<dbReference type="Pfam" id="PF09339">
    <property type="entry name" value="HTH_IclR"/>
    <property type="match status" value="1"/>
</dbReference>
<dbReference type="PATRIC" id="fig|593117.10.peg.1510"/>
<dbReference type="GO" id="GO:0003677">
    <property type="term" value="F:DNA binding"/>
    <property type="evidence" value="ECO:0007669"/>
    <property type="project" value="InterPro"/>
</dbReference>
<dbReference type="EMBL" id="CP001398">
    <property type="protein sequence ID" value="ACS34010.1"/>
    <property type="molecule type" value="Genomic_DNA"/>
</dbReference>
<keyword evidence="3" id="KW-1185">Reference proteome</keyword>
<sequence length="202" mass="23192">MVPMRPPVSREKIYSVMFDREGLRIPEIARITGLNYTYTYQVVRSLVREGYVTVVGGRVVFLDRKGFLFKWAGDKERILGSLGYATVKLIPDYDLRELVLFSGNSALWLLGKIISPAGGILYTTADRFEEVMELKDPNGYPFKLYIYDEFYFRIRKELSGYYIPSWGMIVADTLVQGMYARLFNDVFETVVSIIKGGKDEEA</sequence>
<dbReference type="InterPro" id="IPR036390">
    <property type="entry name" value="WH_DNA-bd_sf"/>
</dbReference>
<reference evidence="2 3" key="1">
    <citation type="journal article" date="2007" name="Genome Biol.">
        <title>Genome analysis and genome-wide proteomics of Thermococcus gammatolerans, the most radioresistant organism known amongst the Archaea.</title>
        <authorList>
            <person name="Zivanovic Y."/>
            <person name="Armengaud J."/>
            <person name="Lagorce A."/>
            <person name="Leplat C."/>
            <person name="Guerin P."/>
            <person name="Dutertre M."/>
            <person name="Anthouard V."/>
            <person name="Forterre P."/>
            <person name="Wincker P."/>
            <person name="Confalonieri F."/>
        </authorList>
    </citation>
    <scope>NUCLEOTIDE SEQUENCE [LARGE SCALE GENOMIC DNA]</scope>
    <source>
        <strain evidence="3">DSM 15229 / JCM 11827 / EJ3</strain>
    </source>
</reference>
<dbReference type="InterPro" id="IPR036388">
    <property type="entry name" value="WH-like_DNA-bd_sf"/>
</dbReference>
<dbReference type="AlphaFoldDB" id="C5A6Z8"/>
<organism evidence="2 3">
    <name type="scientific">Thermococcus gammatolerans (strain DSM 15229 / JCM 11827 / EJ3)</name>
    <dbReference type="NCBI Taxonomy" id="593117"/>
    <lineage>
        <taxon>Archaea</taxon>
        <taxon>Methanobacteriati</taxon>
        <taxon>Methanobacteriota</taxon>
        <taxon>Thermococci</taxon>
        <taxon>Thermococcales</taxon>
        <taxon>Thermococcaceae</taxon>
        <taxon>Thermococcus</taxon>
    </lineage>
</organism>
<accession>C5A6Z8</accession>
<feature type="domain" description="HTH iclR-type" evidence="1">
    <location>
        <begin position="20"/>
        <end position="53"/>
    </location>
</feature>
<dbReference type="eggNOG" id="arCOG04056">
    <property type="taxonomic scope" value="Archaea"/>
</dbReference>
<dbReference type="KEGG" id="tga:TGAM_1508"/>
<name>C5A6Z8_THEGJ</name>
<dbReference type="SUPFAM" id="SSF46785">
    <property type="entry name" value="Winged helix' DNA-binding domain"/>
    <property type="match status" value="1"/>
</dbReference>